<dbReference type="EMBL" id="CAEZSN010000138">
    <property type="protein sequence ID" value="CAB4549262.1"/>
    <property type="molecule type" value="Genomic_DNA"/>
</dbReference>
<dbReference type="Gene3D" id="3.40.50.970">
    <property type="match status" value="1"/>
</dbReference>
<reference evidence="2" key="1">
    <citation type="submission" date="2020-05" db="EMBL/GenBank/DDBJ databases">
        <authorList>
            <person name="Chiriac C."/>
            <person name="Salcher M."/>
            <person name="Ghai R."/>
            <person name="Kavagutti S V."/>
        </authorList>
    </citation>
    <scope>NUCLEOTIDE SEQUENCE</scope>
</reference>
<accession>A0A6J6CD24</accession>
<dbReference type="InterPro" id="IPR029061">
    <property type="entry name" value="THDP-binding"/>
</dbReference>
<protein>
    <submittedName>
        <fullName evidence="2">Unannotated protein</fullName>
    </submittedName>
</protein>
<dbReference type="Pfam" id="PF02775">
    <property type="entry name" value="TPP_enzyme_C"/>
    <property type="match status" value="1"/>
</dbReference>
<feature type="domain" description="Thiamine pyrophosphate enzyme TPP-binding" evidence="1">
    <location>
        <begin position="31"/>
        <end position="162"/>
    </location>
</feature>
<dbReference type="GO" id="GO:0030976">
    <property type="term" value="F:thiamine pyrophosphate binding"/>
    <property type="evidence" value="ECO:0007669"/>
    <property type="project" value="InterPro"/>
</dbReference>
<dbReference type="SUPFAM" id="SSF52518">
    <property type="entry name" value="Thiamin diphosphate-binding fold (THDP-binding)"/>
    <property type="match status" value="1"/>
</dbReference>
<dbReference type="PANTHER" id="PTHR42916">
    <property type="entry name" value="2-SUCCINYL-5-ENOLPYRUVYL-6-HYDROXY-3-CYCLOHEXENE-1-CARBOXYLATE SYNTHASE"/>
    <property type="match status" value="1"/>
</dbReference>
<evidence type="ECO:0000313" key="2">
    <source>
        <dbReference type="EMBL" id="CAB4549262.1"/>
    </source>
</evidence>
<sequence length="166" mass="17965">MEQVWAATEATDNLFLGASRMIREAEVWAQAGNLNIYSNRGLAGIDGSVATATGIALATRAQTRALIGDLTLLHDAGSLTIDAQDGHIDLQLVVVNDHGGSIFENLEPAKQLSPKSFDRLFRTPQNVNLATLAVTYGWLHIPVHTEVELELALRTKGRVLIEVKLA</sequence>
<name>A0A6J6CD24_9ZZZZ</name>
<dbReference type="CDD" id="cd02009">
    <property type="entry name" value="TPP_SHCHC_synthase"/>
    <property type="match status" value="1"/>
</dbReference>
<gene>
    <name evidence="2" type="ORF">UFOPK1433_01016</name>
</gene>
<dbReference type="AlphaFoldDB" id="A0A6J6CD24"/>
<dbReference type="PANTHER" id="PTHR42916:SF1">
    <property type="entry name" value="PROTEIN PHYLLO, CHLOROPLASTIC"/>
    <property type="match status" value="1"/>
</dbReference>
<evidence type="ECO:0000259" key="1">
    <source>
        <dbReference type="Pfam" id="PF02775"/>
    </source>
</evidence>
<proteinExistence type="predicted"/>
<organism evidence="2">
    <name type="scientific">freshwater metagenome</name>
    <dbReference type="NCBI Taxonomy" id="449393"/>
    <lineage>
        <taxon>unclassified sequences</taxon>
        <taxon>metagenomes</taxon>
        <taxon>ecological metagenomes</taxon>
    </lineage>
</organism>
<dbReference type="GO" id="GO:0003824">
    <property type="term" value="F:catalytic activity"/>
    <property type="evidence" value="ECO:0007669"/>
    <property type="project" value="InterPro"/>
</dbReference>
<dbReference type="InterPro" id="IPR011766">
    <property type="entry name" value="TPP_enzyme_TPP-bd"/>
</dbReference>